<keyword evidence="4" id="KW-0677">Repeat</keyword>
<dbReference type="PANTHER" id="PTHR23416:SF23">
    <property type="entry name" value="ACETYLTRANSFERASE C18B11.09C-RELATED"/>
    <property type="match status" value="1"/>
</dbReference>
<dbReference type="SUPFAM" id="SSF51161">
    <property type="entry name" value="Trimeric LpxA-like enzymes"/>
    <property type="match status" value="1"/>
</dbReference>
<dbReference type="GO" id="GO:0008374">
    <property type="term" value="F:O-acyltransferase activity"/>
    <property type="evidence" value="ECO:0007669"/>
    <property type="project" value="TreeGrafter"/>
</dbReference>
<dbReference type="Proteomes" id="UP000250123">
    <property type="component" value="Chromosome SHEWBE"/>
</dbReference>
<dbReference type="InterPro" id="IPR018357">
    <property type="entry name" value="Hexapep_transf_CS"/>
</dbReference>
<organism evidence="8 9">
    <name type="scientific">Shewanella benthica</name>
    <dbReference type="NCBI Taxonomy" id="43661"/>
    <lineage>
        <taxon>Bacteria</taxon>
        <taxon>Pseudomonadati</taxon>
        <taxon>Pseudomonadota</taxon>
        <taxon>Gammaproteobacteria</taxon>
        <taxon>Alteromonadales</taxon>
        <taxon>Shewanellaceae</taxon>
        <taxon>Shewanella</taxon>
    </lineage>
</organism>
<evidence type="ECO:0000256" key="2">
    <source>
        <dbReference type="ARBA" id="ARBA00022458"/>
    </source>
</evidence>
<comment type="function">
    <text evidence="6">Acetyltransferase implicated in the O-acetylation of Nod factors.</text>
</comment>
<proteinExistence type="inferred from homology"/>
<accession>A0A330M9A0</accession>
<dbReference type="FunFam" id="2.160.10.10:FF:000025">
    <property type="entry name" value="Hexapeptide-repeat containing-acetyltransferase"/>
    <property type="match status" value="1"/>
</dbReference>
<dbReference type="AlphaFoldDB" id="A0A330M9A0"/>
<dbReference type="PROSITE" id="PS00101">
    <property type="entry name" value="HEXAPEP_TRANSFERASES"/>
    <property type="match status" value="1"/>
</dbReference>
<comment type="similarity">
    <text evidence="1">Belongs to the transferase hexapeptide repeat family.</text>
</comment>
<evidence type="ECO:0000256" key="1">
    <source>
        <dbReference type="ARBA" id="ARBA00007274"/>
    </source>
</evidence>
<dbReference type="InterPro" id="IPR051159">
    <property type="entry name" value="Hexapeptide_acetyltransf"/>
</dbReference>
<evidence type="ECO:0000256" key="3">
    <source>
        <dbReference type="ARBA" id="ARBA00022679"/>
    </source>
</evidence>
<evidence type="ECO:0000313" key="9">
    <source>
        <dbReference type="Proteomes" id="UP000250123"/>
    </source>
</evidence>
<dbReference type="InterPro" id="IPR011004">
    <property type="entry name" value="Trimer_LpxA-like_sf"/>
</dbReference>
<dbReference type="Gene3D" id="2.160.10.10">
    <property type="entry name" value="Hexapeptide repeat proteins"/>
    <property type="match status" value="1"/>
</dbReference>
<dbReference type="OrthoDB" id="9815592at2"/>
<dbReference type="GO" id="GO:0005829">
    <property type="term" value="C:cytosol"/>
    <property type="evidence" value="ECO:0007669"/>
    <property type="project" value="TreeGrafter"/>
</dbReference>
<protein>
    <recommendedName>
        <fullName evidence="7">Nodulation protein L</fullName>
    </recommendedName>
</protein>
<gene>
    <name evidence="8" type="primary">nodL</name>
    <name evidence="8" type="ORF">SHEWBE_4073</name>
</gene>
<evidence type="ECO:0000256" key="4">
    <source>
        <dbReference type="ARBA" id="ARBA00022737"/>
    </source>
</evidence>
<dbReference type="Pfam" id="PF14602">
    <property type="entry name" value="Hexapep_2"/>
    <property type="match status" value="1"/>
</dbReference>
<evidence type="ECO:0000256" key="6">
    <source>
        <dbReference type="ARBA" id="ARBA00055587"/>
    </source>
</evidence>
<name>A0A330M9A0_9GAMM</name>
<dbReference type="RefSeq" id="WP_112353708.1">
    <property type="nucleotide sequence ID" value="NZ_LS483452.1"/>
</dbReference>
<keyword evidence="3 8" id="KW-0808">Transferase</keyword>
<keyword evidence="2" id="KW-0536">Nodulation</keyword>
<dbReference type="KEGG" id="sbk:SHEWBE_4073"/>
<sequence length="181" mass="19927">MNQKLSNYQRMISGQEYNYLDAEIMELKKQQQVLNRQANLSFDYQHDANLLPHKSPDANIVLPFYIGYGLHIHLASKVYINSNVTLQDNAPIHIGEHTMVGPNVQFYTANHPLEAEKRSQGYEIAKAISIGKHVWIGGGAIILPGITVGDEAVIGAGSVVTKDVLAKTLVAGNPARIIKQL</sequence>
<dbReference type="CDD" id="cd03357">
    <property type="entry name" value="LbH_MAT_GAT"/>
    <property type="match status" value="1"/>
</dbReference>
<evidence type="ECO:0000313" key="8">
    <source>
        <dbReference type="EMBL" id="SQH78033.1"/>
    </source>
</evidence>
<dbReference type="EMBL" id="LS483452">
    <property type="protein sequence ID" value="SQH78033.1"/>
    <property type="molecule type" value="Genomic_DNA"/>
</dbReference>
<keyword evidence="5 8" id="KW-0012">Acyltransferase</keyword>
<evidence type="ECO:0000256" key="5">
    <source>
        <dbReference type="ARBA" id="ARBA00023315"/>
    </source>
</evidence>
<dbReference type="PANTHER" id="PTHR23416">
    <property type="entry name" value="SIALIC ACID SYNTHASE-RELATED"/>
    <property type="match status" value="1"/>
</dbReference>
<reference evidence="9" key="1">
    <citation type="submission" date="2018-06" db="EMBL/GenBank/DDBJ databases">
        <authorList>
            <person name="Cea G.-C."/>
            <person name="William W."/>
        </authorList>
    </citation>
    <scope>NUCLEOTIDE SEQUENCE [LARGE SCALE GENOMIC DNA]</scope>
    <source>
        <strain evidence="9">DB21MT-2</strain>
    </source>
</reference>
<evidence type="ECO:0000256" key="7">
    <source>
        <dbReference type="ARBA" id="ARBA00067695"/>
    </source>
</evidence>
<dbReference type="InterPro" id="IPR001451">
    <property type="entry name" value="Hexapep"/>
</dbReference>